<dbReference type="InterPro" id="IPR020631">
    <property type="entry name" value="THF_DH/CycHdrlase_NAD-bd_dom"/>
</dbReference>
<feature type="domain" description="Tetrahydrofolate dehydrogenase/cyclohydrolase catalytic" evidence="8">
    <location>
        <begin position="23"/>
        <end position="116"/>
    </location>
</feature>
<keyword evidence="5" id="KW-0521">NADP</keyword>
<dbReference type="SUPFAM" id="SSF53223">
    <property type="entry name" value="Aminoacid dehydrogenase-like, N-terminal domain"/>
    <property type="match status" value="1"/>
</dbReference>
<keyword evidence="7" id="KW-0511">Multifunctional enzyme</keyword>
<evidence type="ECO:0000256" key="5">
    <source>
        <dbReference type="ARBA" id="ARBA00022857"/>
    </source>
</evidence>
<accession>A0AAJ0FTA6</accession>
<organism evidence="10 11">
    <name type="scientific">Conoideocrella luteorostrata</name>
    <dbReference type="NCBI Taxonomy" id="1105319"/>
    <lineage>
        <taxon>Eukaryota</taxon>
        <taxon>Fungi</taxon>
        <taxon>Dikarya</taxon>
        <taxon>Ascomycota</taxon>
        <taxon>Pezizomycotina</taxon>
        <taxon>Sordariomycetes</taxon>
        <taxon>Hypocreomycetidae</taxon>
        <taxon>Hypocreales</taxon>
        <taxon>Clavicipitaceae</taxon>
        <taxon>Conoideocrella</taxon>
    </lineage>
</organism>
<evidence type="ECO:0000256" key="1">
    <source>
        <dbReference type="ARBA" id="ARBA00004777"/>
    </source>
</evidence>
<keyword evidence="6" id="KW-0560">Oxidoreductase</keyword>
<dbReference type="GO" id="GO:0004477">
    <property type="term" value="F:methenyltetrahydrofolate cyclohydrolase activity"/>
    <property type="evidence" value="ECO:0007669"/>
    <property type="project" value="TreeGrafter"/>
</dbReference>
<dbReference type="GO" id="GO:0005829">
    <property type="term" value="C:cytosol"/>
    <property type="evidence" value="ECO:0007669"/>
    <property type="project" value="TreeGrafter"/>
</dbReference>
<evidence type="ECO:0000256" key="7">
    <source>
        <dbReference type="ARBA" id="ARBA00023268"/>
    </source>
</evidence>
<comment type="pathway">
    <text evidence="1">One-carbon metabolism; tetrahydrofolate interconversion.</text>
</comment>
<evidence type="ECO:0000259" key="9">
    <source>
        <dbReference type="Pfam" id="PF02882"/>
    </source>
</evidence>
<comment type="caution">
    <text evidence="10">The sequence shown here is derived from an EMBL/GenBank/DDBJ whole genome shotgun (WGS) entry which is preliminary data.</text>
</comment>
<name>A0AAJ0FTA6_9HYPO</name>
<dbReference type="InterPro" id="IPR000672">
    <property type="entry name" value="THF_DH/CycHdrlase"/>
</dbReference>
<evidence type="ECO:0000256" key="6">
    <source>
        <dbReference type="ARBA" id="ARBA00023002"/>
    </source>
</evidence>
<dbReference type="InterPro" id="IPR046346">
    <property type="entry name" value="Aminoacid_DH-like_N_sf"/>
</dbReference>
<dbReference type="EC" id="1.5.1.5" evidence="2"/>
<evidence type="ECO:0000256" key="2">
    <source>
        <dbReference type="ARBA" id="ARBA00012859"/>
    </source>
</evidence>
<feature type="domain" description="Tetrahydrofolate dehydrogenase/cyclohydrolase NAD(P)-binding" evidence="9">
    <location>
        <begin position="199"/>
        <end position="277"/>
    </location>
</feature>
<protein>
    <recommendedName>
        <fullName evidence="2">methylenetetrahydrofolate dehydrogenase (NADP(+))</fullName>
        <ecNumber evidence="2">1.5.1.5</ecNumber>
    </recommendedName>
</protein>
<proteinExistence type="predicted"/>
<dbReference type="InterPro" id="IPR020630">
    <property type="entry name" value="THF_DH/CycHdrlase_cat_dom"/>
</dbReference>
<evidence type="ECO:0000256" key="4">
    <source>
        <dbReference type="ARBA" id="ARBA00022801"/>
    </source>
</evidence>
<gene>
    <name evidence="10" type="ORF">QQS21_005996</name>
</gene>
<dbReference type="GO" id="GO:0004488">
    <property type="term" value="F:methylenetetrahydrofolate dehydrogenase (NADP+) activity"/>
    <property type="evidence" value="ECO:0007669"/>
    <property type="project" value="UniProtKB-EC"/>
</dbReference>
<dbReference type="GO" id="GO:0035999">
    <property type="term" value="P:tetrahydrofolate interconversion"/>
    <property type="evidence" value="ECO:0007669"/>
    <property type="project" value="TreeGrafter"/>
</dbReference>
<dbReference type="Pfam" id="PF00763">
    <property type="entry name" value="THF_DHG_CYH"/>
    <property type="match status" value="1"/>
</dbReference>
<dbReference type="Pfam" id="PF02882">
    <property type="entry name" value="THF_DHG_CYH_C"/>
    <property type="match status" value="1"/>
</dbReference>
<keyword evidence="11" id="KW-1185">Reference proteome</keyword>
<dbReference type="EMBL" id="JASWJB010000106">
    <property type="protein sequence ID" value="KAK2597372.1"/>
    <property type="molecule type" value="Genomic_DNA"/>
</dbReference>
<evidence type="ECO:0000313" key="11">
    <source>
        <dbReference type="Proteomes" id="UP001251528"/>
    </source>
</evidence>
<dbReference type="Proteomes" id="UP001251528">
    <property type="component" value="Unassembled WGS sequence"/>
</dbReference>
<evidence type="ECO:0000259" key="8">
    <source>
        <dbReference type="Pfam" id="PF00763"/>
    </source>
</evidence>
<sequence length="292" mass="32254">MPASLLKGDLVVNDIHRWCLRKGHKDGVEPVLAVVFFNTDPAAEDYVRIKAHVAAKANVGYWVYEMPPNASSAEVKAQIRDMNRNPQIHGILIQRPLPEQLDEPKIMATISPVKHIEENSADQKSNIAADAFTRLLTKYGKRRLANRSMIHIAGFGNIITDDFIAHMARQYPFVSATPDLPTGKSNVQNGAKHDVNNKTAVLVTELHQGPGCITRDKIPPDVKVIIDAGFYSTEKGTIVGDVDHKAYQDSGLAIAPTPGGLLPILLWLMMERTIRAKRVLKHRESISCCACQ</sequence>
<evidence type="ECO:0000313" key="10">
    <source>
        <dbReference type="EMBL" id="KAK2597372.1"/>
    </source>
</evidence>
<dbReference type="PRINTS" id="PR00085">
    <property type="entry name" value="THFDHDRGNASE"/>
</dbReference>
<dbReference type="Gene3D" id="3.40.50.720">
    <property type="entry name" value="NAD(P)-binding Rossmann-like Domain"/>
    <property type="match status" value="1"/>
</dbReference>
<keyword evidence="4" id="KW-0378">Hydrolase</keyword>
<reference evidence="10" key="1">
    <citation type="submission" date="2023-06" db="EMBL/GenBank/DDBJ databases">
        <title>Conoideocrella luteorostrata (Hypocreales: Clavicipitaceae), a potential biocontrol fungus for elongate hemlock scale in United States Christmas tree production areas.</title>
        <authorList>
            <person name="Barrett H."/>
            <person name="Lovett B."/>
            <person name="Macias A.M."/>
            <person name="Stajich J.E."/>
            <person name="Kasson M.T."/>
        </authorList>
    </citation>
    <scope>NUCLEOTIDE SEQUENCE</scope>
    <source>
        <strain evidence="10">ARSEF 14590</strain>
    </source>
</reference>
<dbReference type="PANTHER" id="PTHR48099:SF5">
    <property type="entry name" value="C-1-TETRAHYDROFOLATE SYNTHASE, CYTOPLASMIC"/>
    <property type="match status" value="1"/>
</dbReference>
<keyword evidence="3" id="KW-0554">One-carbon metabolism</keyword>
<dbReference type="PANTHER" id="PTHR48099">
    <property type="entry name" value="C-1-TETRAHYDROFOLATE SYNTHASE, CYTOPLASMIC-RELATED"/>
    <property type="match status" value="1"/>
</dbReference>
<evidence type="ECO:0000256" key="3">
    <source>
        <dbReference type="ARBA" id="ARBA00022563"/>
    </source>
</evidence>
<dbReference type="AlphaFoldDB" id="A0AAJ0FTA6"/>
<dbReference type="Gene3D" id="3.40.50.10860">
    <property type="entry name" value="Leucine Dehydrogenase, chain A, domain 1"/>
    <property type="match status" value="1"/>
</dbReference>